<dbReference type="Proteomes" id="UP000373449">
    <property type="component" value="Unassembled WGS sequence"/>
</dbReference>
<dbReference type="Gene3D" id="3.30.450.40">
    <property type="match status" value="1"/>
</dbReference>
<feature type="domain" description="IclR-ED" evidence="1">
    <location>
        <begin position="1"/>
        <end position="42"/>
    </location>
</feature>
<dbReference type="PROSITE" id="PS51078">
    <property type="entry name" value="ICLR_ED"/>
    <property type="match status" value="1"/>
</dbReference>
<sequence length="42" mass="4894">MAWLTDDEVDALLPDDQQLQRFTDTTITDKFKLKQALAEIRV</sequence>
<dbReference type="Pfam" id="PF01614">
    <property type="entry name" value="IclR_C"/>
    <property type="match status" value="1"/>
</dbReference>
<accession>A0A484ZLQ9</accession>
<gene>
    <name evidence="2" type="ORF">NCTC12282_03898</name>
</gene>
<evidence type="ECO:0000313" key="3">
    <source>
        <dbReference type="Proteomes" id="UP000373449"/>
    </source>
</evidence>
<dbReference type="AlphaFoldDB" id="A0A484ZLQ9"/>
<dbReference type="InterPro" id="IPR014757">
    <property type="entry name" value="Tscrpt_reg_IclR_C"/>
</dbReference>
<evidence type="ECO:0000259" key="1">
    <source>
        <dbReference type="PROSITE" id="PS51078"/>
    </source>
</evidence>
<protein>
    <submittedName>
        <fullName evidence="2">Bacterial transcriptional regulator</fullName>
    </submittedName>
</protein>
<dbReference type="InterPro" id="IPR029016">
    <property type="entry name" value="GAF-like_dom_sf"/>
</dbReference>
<name>A0A484ZLQ9_9GAMM</name>
<evidence type="ECO:0000313" key="2">
    <source>
        <dbReference type="EMBL" id="VFS49420.1"/>
    </source>
</evidence>
<organism evidence="2 3">
    <name type="scientific">Budvicia aquatica</name>
    <dbReference type="NCBI Taxonomy" id="82979"/>
    <lineage>
        <taxon>Bacteria</taxon>
        <taxon>Pseudomonadati</taxon>
        <taxon>Pseudomonadota</taxon>
        <taxon>Gammaproteobacteria</taxon>
        <taxon>Enterobacterales</taxon>
        <taxon>Budviciaceae</taxon>
        <taxon>Budvicia</taxon>
    </lineage>
</organism>
<reference evidence="2 3" key="1">
    <citation type="submission" date="2019-03" db="EMBL/GenBank/DDBJ databases">
        <authorList>
            <consortium name="Pathogen Informatics"/>
        </authorList>
    </citation>
    <scope>NUCLEOTIDE SEQUENCE [LARGE SCALE GENOMIC DNA]</scope>
    <source>
        <strain evidence="2 3">NCTC12282</strain>
    </source>
</reference>
<proteinExistence type="predicted"/>
<dbReference type="EMBL" id="CAADJA010000002">
    <property type="protein sequence ID" value="VFS49420.1"/>
    <property type="molecule type" value="Genomic_DNA"/>
</dbReference>